<dbReference type="GO" id="GO:0003723">
    <property type="term" value="F:RNA binding"/>
    <property type="evidence" value="ECO:0007669"/>
    <property type="project" value="UniProtKB-UniRule"/>
</dbReference>
<keyword evidence="12" id="KW-1185">Reference proteome</keyword>
<feature type="domain" description="Sm" evidence="10">
    <location>
        <begin position="4"/>
        <end position="76"/>
    </location>
</feature>
<dbReference type="InParanoid" id="D8MAA2"/>
<dbReference type="PROSITE" id="PS52002">
    <property type="entry name" value="SM"/>
    <property type="match status" value="1"/>
</dbReference>
<keyword evidence="4 9" id="KW-0747">Spliceosome</keyword>
<dbReference type="GO" id="GO:0005682">
    <property type="term" value="C:U5 snRNP"/>
    <property type="evidence" value="ECO:0007669"/>
    <property type="project" value="TreeGrafter"/>
</dbReference>
<keyword evidence="7 9" id="KW-0539">Nucleus</keyword>
<dbReference type="Proteomes" id="UP000008312">
    <property type="component" value="Unassembled WGS sequence"/>
</dbReference>
<dbReference type="GO" id="GO:0071004">
    <property type="term" value="C:U2-type prespliceosome"/>
    <property type="evidence" value="ECO:0007669"/>
    <property type="project" value="TreeGrafter"/>
</dbReference>
<keyword evidence="5 9" id="KW-0694">RNA-binding</keyword>
<dbReference type="InterPro" id="IPR010920">
    <property type="entry name" value="LSM_dom_sf"/>
</dbReference>
<dbReference type="GO" id="GO:0005686">
    <property type="term" value="C:U2 snRNP"/>
    <property type="evidence" value="ECO:0007669"/>
    <property type="project" value="TreeGrafter"/>
</dbReference>
<dbReference type="GeneID" id="24921657"/>
<evidence type="ECO:0000256" key="8">
    <source>
        <dbReference type="ARBA" id="ARBA00023274"/>
    </source>
</evidence>
<dbReference type="GO" id="GO:0005685">
    <property type="term" value="C:U1 snRNP"/>
    <property type="evidence" value="ECO:0007669"/>
    <property type="project" value="TreeGrafter"/>
</dbReference>
<comment type="subcellular location">
    <subcellularLocation>
        <location evidence="1 9">Nucleus</location>
    </subcellularLocation>
</comment>
<gene>
    <name evidence="11" type="ORF">GSBLH_T00004644001</name>
</gene>
<reference evidence="11" key="1">
    <citation type="submission" date="2010-02" db="EMBL/GenBank/DDBJ databases">
        <title>Sequencing and annotation of the Blastocystis hominis genome.</title>
        <authorList>
            <person name="Wincker P."/>
        </authorList>
    </citation>
    <scope>NUCLEOTIDE SEQUENCE</scope>
    <source>
        <strain evidence="11">Singapore isolate B</strain>
    </source>
</reference>
<keyword evidence="3 9" id="KW-0507">mRNA processing</keyword>
<dbReference type="SMART" id="SM00651">
    <property type="entry name" value="Sm"/>
    <property type="match status" value="1"/>
</dbReference>
<keyword evidence="6 9" id="KW-0508">mRNA splicing</keyword>
<protein>
    <recommendedName>
        <fullName evidence="9">Small nuclear ribonucleoprotein G</fullName>
        <shortName evidence="9">snRNP-G</shortName>
    </recommendedName>
</protein>
<dbReference type="InterPro" id="IPR047575">
    <property type="entry name" value="Sm"/>
</dbReference>
<evidence type="ECO:0000256" key="5">
    <source>
        <dbReference type="ARBA" id="ARBA00022884"/>
    </source>
</evidence>
<evidence type="ECO:0000256" key="1">
    <source>
        <dbReference type="ARBA" id="ARBA00004123"/>
    </source>
</evidence>
<dbReference type="PIRSF" id="PIRSF037188">
    <property type="entry name" value="U6_snRNA_Lsm7"/>
    <property type="match status" value="1"/>
</dbReference>
<proteinExistence type="inferred from homology"/>
<dbReference type="SUPFAM" id="SSF50182">
    <property type="entry name" value="Sm-like ribonucleoproteins"/>
    <property type="match status" value="1"/>
</dbReference>
<evidence type="ECO:0000313" key="12">
    <source>
        <dbReference type="Proteomes" id="UP000008312"/>
    </source>
</evidence>
<evidence type="ECO:0000256" key="6">
    <source>
        <dbReference type="ARBA" id="ARBA00023187"/>
    </source>
</evidence>
<dbReference type="OMA" id="MSKAQPP"/>
<dbReference type="InterPro" id="IPR044641">
    <property type="entry name" value="Lsm7/SmG-like"/>
</dbReference>
<evidence type="ECO:0000313" key="11">
    <source>
        <dbReference type="EMBL" id="CBK24991.2"/>
    </source>
</evidence>
<dbReference type="Gene3D" id="2.30.30.100">
    <property type="match status" value="1"/>
</dbReference>
<accession>D8MAA2</accession>
<dbReference type="EMBL" id="FN668689">
    <property type="protein sequence ID" value="CBK24991.2"/>
    <property type="molecule type" value="Genomic_DNA"/>
</dbReference>
<name>D8MAA2_BLAHO</name>
<dbReference type="GO" id="GO:0000387">
    <property type="term" value="P:spliceosomal snRNP assembly"/>
    <property type="evidence" value="ECO:0007669"/>
    <property type="project" value="UniProtKB-UniRule"/>
</dbReference>
<comment type="similarity">
    <text evidence="2 9">Belongs to the snRNP Sm proteins family.</text>
</comment>
<dbReference type="GO" id="GO:0043186">
    <property type="term" value="C:P granule"/>
    <property type="evidence" value="ECO:0007669"/>
    <property type="project" value="TreeGrafter"/>
</dbReference>
<keyword evidence="8 9" id="KW-0687">Ribonucleoprotein</keyword>
<evidence type="ECO:0000256" key="2">
    <source>
        <dbReference type="ARBA" id="ARBA00006850"/>
    </source>
</evidence>
<comment type="function">
    <text evidence="9">Plays a role in pre-mRNA splicing.</text>
</comment>
<dbReference type="PANTHER" id="PTHR10553">
    <property type="entry name" value="SMALL NUCLEAR RIBONUCLEOPROTEIN"/>
    <property type="match status" value="1"/>
</dbReference>
<dbReference type="PANTHER" id="PTHR10553:SF2">
    <property type="entry name" value="SMALL NUCLEAR RIBONUCLEOPROTEIN G"/>
    <property type="match status" value="1"/>
</dbReference>
<dbReference type="CDD" id="cd01719">
    <property type="entry name" value="Sm_G"/>
    <property type="match status" value="1"/>
</dbReference>
<dbReference type="GO" id="GO:0005689">
    <property type="term" value="C:U12-type spliceosomal complex"/>
    <property type="evidence" value="ECO:0007669"/>
    <property type="project" value="TreeGrafter"/>
</dbReference>
<evidence type="ECO:0000259" key="10">
    <source>
        <dbReference type="PROSITE" id="PS52002"/>
    </source>
</evidence>
<dbReference type="InterPro" id="IPR001163">
    <property type="entry name" value="Sm_dom_euk/arc"/>
</dbReference>
<dbReference type="Pfam" id="PF01423">
    <property type="entry name" value="LSM"/>
    <property type="match status" value="1"/>
</dbReference>
<dbReference type="GO" id="GO:0097526">
    <property type="term" value="C:spliceosomal tri-snRNP complex"/>
    <property type="evidence" value="ECO:0007669"/>
    <property type="project" value="TreeGrafter"/>
</dbReference>
<dbReference type="FunCoup" id="D8MAA2">
    <property type="interactions" value="472"/>
</dbReference>
<dbReference type="GO" id="GO:0005687">
    <property type="term" value="C:U4 snRNP"/>
    <property type="evidence" value="ECO:0007669"/>
    <property type="project" value="TreeGrafter"/>
</dbReference>
<dbReference type="GO" id="GO:0034719">
    <property type="term" value="C:SMN-Sm protein complex"/>
    <property type="evidence" value="ECO:0007669"/>
    <property type="project" value="TreeGrafter"/>
</dbReference>
<dbReference type="InterPro" id="IPR034098">
    <property type="entry name" value="Sm_G"/>
</dbReference>
<organism evidence="11">
    <name type="scientific">Blastocystis hominis</name>
    <dbReference type="NCBI Taxonomy" id="12968"/>
    <lineage>
        <taxon>Eukaryota</taxon>
        <taxon>Sar</taxon>
        <taxon>Stramenopiles</taxon>
        <taxon>Bigyra</taxon>
        <taxon>Opalozoa</taxon>
        <taxon>Opalinata</taxon>
        <taxon>Blastocystidae</taxon>
        <taxon>Blastocystis</taxon>
    </lineage>
</organism>
<evidence type="ECO:0000256" key="3">
    <source>
        <dbReference type="ARBA" id="ARBA00022664"/>
    </source>
</evidence>
<dbReference type="OrthoDB" id="2146at2759"/>
<sequence length="77" mass="8700">MGKEINVNLANYMGKVVTVKLNGNRIVEGVLRGYDQMMNIVLEDVYEVVNENEKQEMGRVVIRGNGIIQMDCQTTSH</sequence>
<dbReference type="AlphaFoldDB" id="D8MAA2"/>
<evidence type="ECO:0000256" key="9">
    <source>
        <dbReference type="RuleBase" id="RU365052"/>
    </source>
</evidence>
<dbReference type="GO" id="GO:0071011">
    <property type="term" value="C:precatalytic spliceosome"/>
    <property type="evidence" value="ECO:0007669"/>
    <property type="project" value="TreeGrafter"/>
</dbReference>
<dbReference type="GO" id="GO:0071013">
    <property type="term" value="C:catalytic step 2 spliceosome"/>
    <property type="evidence" value="ECO:0007669"/>
    <property type="project" value="TreeGrafter"/>
</dbReference>
<evidence type="ECO:0000256" key="7">
    <source>
        <dbReference type="ARBA" id="ARBA00023242"/>
    </source>
</evidence>
<dbReference type="RefSeq" id="XP_012899039.1">
    <property type="nucleotide sequence ID" value="XM_013043585.1"/>
</dbReference>
<evidence type="ECO:0000256" key="4">
    <source>
        <dbReference type="ARBA" id="ARBA00022728"/>
    </source>
</evidence>